<accession>A0A914AGF9</accession>
<dbReference type="OrthoDB" id="6134084at2759"/>
<dbReference type="Proteomes" id="UP000887568">
    <property type="component" value="Unplaced"/>
</dbReference>
<keyword evidence="2" id="KW-1185">Reference proteome</keyword>
<evidence type="ECO:0000313" key="2">
    <source>
        <dbReference type="Proteomes" id="UP000887568"/>
    </source>
</evidence>
<reference evidence="1" key="1">
    <citation type="submission" date="2022-11" db="UniProtKB">
        <authorList>
            <consortium name="EnsemblMetazoa"/>
        </authorList>
    </citation>
    <scope>IDENTIFICATION</scope>
</reference>
<dbReference type="EnsemblMetazoa" id="XM_038207137.1">
    <property type="protein sequence ID" value="XP_038063065.1"/>
    <property type="gene ID" value="LOC119733765"/>
</dbReference>
<dbReference type="RefSeq" id="XP_038063065.1">
    <property type="nucleotide sequence ID" value="XM_038207137.1"/>
</dbReference>
<proteinExistence type="predicted"/>
<sequence length="184" mass="21095">MAGTGFGIYDMWTTTSWDENTMGVSGSWRDESLHDAWKSGELNVTRVKLSVRDFEGRRADLIFNGTGTDIHNWFTQERLISSPWEDVKSTTPNYFSTEGFAANGRRFYMSKSHYACTYDRGWLVVKESLVGGDCDWEKNSTEYPSFPLILYSRSTIAARWRVMFYTGDVTVGRADFLTIHVDTE</sequence>
<dbReference type="OMA" id="SKSHYAC"/>
<name>A0A914AGF9_PATMI</name>
<evidence type="ECO:0000313" key="1">
    <source>
        <dbReference type="EnsemblMetazoa" id="XP_038063065.1"/>
    </source>
</evidence>
<dbReference type="AlphaFoldDB" id="A0A914AGF9"/>
<protein>
    <submittedName>
        <fullName evidence="1">Uncharacterized protein</fullName>
    </submittedName>
</protein>
<organism evidence="1 2">
    <name type="scientific">Patiria miniata</name>
    <name type="common">Bat star</name>
    <name type="synonym">Asterina miniata</name>
    <dbReference type="NCBI Taxonomy" id="46514"/>
    <lineage>
        <taxon>Eukaryota</taxon>
        <taxon>Metazoa</taxon>
        <taxon>Echinodermata</taxon>
        <taxon>Eleutherozoa</taxon>
        <taxon>Asterozoa</taxon>
        <taxon>Asteroidea</taxon>
        <taxon>Valvatacea</taxon>
        <taxon>Valvatida</taxon>
        <taxon>Asterinidae</taxon>
        <taxon>Patiria</taxon>
    </lineage>
</organism>
<dbReference type="GeneID" id="119733765"/>